<dbReference type="OrthoDB" id="1194594at2759"/>
<dbReference type="EMBL" id="JXTC01000153">
    <property type="protein sequence ID" value="PON85049.1"/>
    <property type="molecule type" value="Genomic_DNA"/>
</dbReference>
<dbReference type="PANTHER" id="PTHR33018:SF34">
    <property type="entry name" value="OS02G0472350 PROTEIN"/>
    <property type="match status" value="1"/>
</dbReference>
<reference evidence="3" key="1">
    <citation type="submission" date="2016-06" db="EMBL/GenBank/DDBJ databases">
        <title>Parallel loss of symbiosis genes in relatives of nitrogen-fixing non-legume Parasponia.</title>
        <authorList>
            <person name="Van Velzen R."/>
            <person name="Holmer R."/>
            <person name="Bu F."/>
            <person name="Rutten L."/>
            <person name="Van Zeijl A."/>
            <person name="Liu W."/>
            <person name="Santuari L."/>
            <person name="Cao Q."/>
            <person name="Sharma T."/>
            <person name="Shen D."/>
            <person name="Roswanjaya Y."/>
            <person name="Wardhani T."/>
            <person name="Kalhor M.S."/>
            <person name="Jansen J."/>
            <person name="Van den Hoogen J."/>
            <person name="Gungor B."/>
            <person name="Hartog M."/>
            <person name="Hontelez J."/>
            <person name="Verver J."/>
            <person name="Yang W.-C."/>
            <person name="Schijlen E."/>
            <person name="Repin R."/>
            <person name="Schilthuizen M."/>
            <person name="Schranz E."/>
            <person name="Heidstra R."/>
            <person name="Miyata K."/>
            <person name="Fedorova E."/>
            <person name="Kohlen W."/>
            <person name="Bisseling T."/>
            <person name="Smit S."/>
            <person name="Geurts R."/>
        </authorList>
    </citation>
    <scope>NUCLEOTIDE SEQUENCE [LARGE SCALE GENOMIC DNA]</scope>
    <source>
        <strain evidence="3">cv. RG33-2</strain>
    </source>
</reference>
<organism evidence="2 3">
    <name type="scientific">Trema orientale</name>
    <name type="common">Charcoal tree</name>
    <name type="synonym">Celtis orientalis</name>
    <dbReference type="NCBI Taxonomy" id="63057"/>
    <lineage>
        <taxon>Eukaryota</taxon>
        <taxon>Viridiplantae</taxon>
        <taxon>Streptophyta</taxon>
        <taxon>Embryophyta</taxon>
        <taxon>Tracheophyta</taxon>
        <taxon>Spermatophyta</taxon>
        <taxon>Magnoliopsida</taxon>
        <taxon>eudicotyledons</taxon>
        <taxon>Gunneridae</taxon>
        <taxon>Pentapetalae</taxon>
        <taxon>rosids</taxon>
        <taxon>fabids</taxon>
        <taxon>Rosales</taxon>
        <taxon>Cannabaceae</taxon>
        <taxon>Trema</taxon>
    </lineage>
</organism>
<dbReference type="PANTHER" id="PTHR33018">
    <property type="entry name" value="OS10G0338966 PROTEIN-RELATED"/>
    <property type="match status" value="1"/>
</dbReference>
<sequence length="278" mass="31857">MDATQETSTRKKSKKYLPTSFVSWRLRCARGKTSTKKALKLSMIELISGHKHEDYTQQYREGKIQIEESNDILTMALGNPEQSGRIRGMGKHVTQSQFFHTPPPSRKLQFNLKQWQAKKEKKMEQILKEQRENFQAKINEIRAVQQSRVGGSNTTPRSRPEVQGEYQRKQTHMDVEAPQAECQREQTYVDVDICAGMSTQGKKNRPCKLAVGSRDNIVAIEHIQDSLDRTLLHRREIGESNYRISIEIAFNHNAPLPIPNLDDPDILNVGLVLRSHVA</sequence>
<protein>
    <recommendedName>
        <fullName evidence="4">Transposase, Ptta/En/Spm, plant</fullName>
    </recommendedName>
</protein>
<evidence type="ECO:0000256" key="1">
    <source>
        <dbReference type="SAM" id="MobiDB-lite"/>
    </source>
</evidence>
<evidence type="ECO:0000313" key="3">
    <source>
        <dbReference type="Proteomes" id="UP000237000"/>
    </source>
</evidence>
<feature type="compositionally biased region" description="Basic and acidic residues" evidence="1">
    <location>
        <begin position="158"/>
        <end position="175"/>
    </location>
</feature>
<proteinExistence type="predicted"/>
<dbReference type="AlphaFoldDB" id="A0A2P5EHP4"/>
<dbReference type="InParanoid" id="A0A2P5EHP4"/>
<comment type="caution">
    <text evidence="2">The sequence shown here is derived from an EMBL/GenBank/DDBJ whole genome shotgun (WGS) entry which is preliminary data.</text>
</comment>
<dbReference type="Proteomes" id="UP000237000">
    <property type="component" value="Unassembled WGS sequence"/>
</dbReference>
<keyword evidence="3" id="KW-1185">Reference proteome</keyword>
<accession>A0A2P5EHP4</accession>
<feature type="region of interest" description="Disordered" evidence="1">
    <location>
        <begin position="145"/>
        <end position="178"/>
    </location>
</feature>
<feature type="compositionally biased region" description="Polar residues" evidence="1">
    <location>
        <begin position="145"/>
        <end position="157"/>
    </location>
</feature>
<evidence type="ECO:0008006" key="4">
    <source>
        <dbReference type="Google" id="ProtNLM"/>
    </source>
</evidence>
<evidence type="ECO:0000313" key="2">
    <source>
        <dbReference type="EMBL" id="PON85049.1"/>
    </source>
</evidence>
<gene>
    <name evidence="2" type="ORF">TorRG33x02_191490</name>
</gene>
<name>A0A2P5EHP4_TREOI</name>